<dbReference type="OrthoDB" id="8191639at2759"/>
<evidence type="ECO:0000256" key="1">
    <source>
        <dbReference type="SAM" id="Phobius"/>
    </source>
</evidence>
<keyword evidence="1" id="KW-1133">Transmembrane helix</keyword>
<accession>A0A9P7GLU8</accession>
<organism evidence="2 3">
    <name type="scientific">Sphagnurus paluster</name>
    <dbReference type="NCBI Taxonomy" id="117069"/>
    <lineage>
        <taxon>Eukaryota</taxon>
        <taxon>Fungi</taxon>
        <taxon>Dikarya</taxon>
        <taxon>Basidiomycota</taxon>
        <taxon>Agaricomycotina</taxon>
        <taxon>Agaricomycetes</taxon>
        <taxon>Agaricomycetidae</taxon>
        <taxon>Agaricales</taxon>
        <taxon>Tricholomatineae</taxon>
        <taxon>Lyophyllaceae</taxon>
        <taxon>Sphagnurus</taxon>
    </lineage>
</organism>
<proteinExistence type="predicted"/>
<sequence length="326" mass="35539">MADSLRSHPTAVFYDSAAGVSLFSKPISMGNLIMSRLFRKAYIQGLGEDGKGWISIEEVFVRLNTTYAPNGKFARLSNDSVPDENGNPTYIGYDAAVCVQLFEPWILEVYNSTTGLPTSTRLVEPGNIVRSVPPPSGKSAEKLSGWPLSVVDLSVSTELDSTNLKEVYNAAHQNSVNQIIKMISFTDGEGPLGYTELSPALFAQARGLADGSNILPYFAGSGKTLARRYNDRVLSSASINPRHMAVYLTLILVLGLGAGFFVPKLPLNVPHRGFEVYSWMAAFHAEELIGESKTTGISRNLEIDEIAQQMGDLKFRYVNPHSPNGD</sequence>
<evidence type="ECO:0000313" key="3">
    <source>
        <dbReference type="Proteomes" id="UP000717328"/>
    </source>
</evidence>
<keyword evidence="3" id="KW-1185">Reference proteome</keyword>
<protein>
    <submittedName>
        <fullName evidence="2">Uncharacterized protein</fullName>
    </submittedName>
</protein>
<feature type="transmembrane region" description="Helical" evidence="1">
    <location>
        <begin position="244"/>
        <end position="262"/>
    </location>
</feature>
<evidence type="ECO:0000313" key="2">
    <source>
        <dbReference type="EMBL" id="KAG5651680.1"/>
    </source>
</evidence>
<reference evidence="2" key="2">
    <citation type="submission" date="2021-10" db="EMBL/GenBank/DDBJ databases">
        <title>Phylogenomics reveals ancestral predisposition of the termite-cultivated fungus Termitomyces towards a domesticated lifestyle.</title>
        <authorList>
            <person name="Auxier B."/>
            <person name="Grum-Grzhimaylo A."/>
            <person name="Cardenas M.E."/>
            <person name="Lodge J.D."/>
            <person name="Laessoe T."/>
            <person name="Pedersen O."/>
            <person name="Smith M.E."/>
            <person name="Kuyper T.W."/>
            <person name="Franco-Molano E.A."/>
            <person name="Baroni T.J."/>
            <person name="Aanen D.K."/>
        </authorList>
    </citation>
    <scope>NUCLEOTIDE SEQUENCE</scope>
    <source>
        <strain evidence="2">D49</strain>
    </source>
</reference>
<keyword evidence="1" id="KW-0472">Membrane</keyword>
<comment type="caution">
    <text evidence="2">The sequence shown here is derived from an EMBL/GenBank/DDBJ whole genome shotgun (WGS) entry which is preliminary data.</text>
</comment>
<name>A0A9P7GLU8_9AGAR</name>
<dbReference type="Proteomes" id="UP000717328">
    <property type="component" value="Unassembled WGS sequence"/>
</dbReference>
<keyword evidence="1" id="KW-0812">Transmembrane</keyword>
<gene>
    <name evidence="2" type="ORF">H0H81_007841</name>
</gene>
<dbReference type="EMBL" id="JABCKI010000212">
    <property type="protein sequence ID" value="KAG5651680.1"/>
    <property type="molecule type" value="Genomic_DNA"/>
</dbReference>
<dbReference type="AlphaFoldDB" id="A0A9P7GLU8"/>
<reference evidence="2" key="1">
    <citation type="submission" date="2021-02" db="EMBL/GenBank/DDBJ databases">
        <authorList>
            <person name="Nieuwenhuis M."/>
            <person name="Van De Peppel L.J.J."/>
        </authorList>
    </citation>
    <scope>NUCLEOTIDE SEQUENCE</scope>
    <source>
        <strain evidence="2">D49</strain>
    </source>
</reference>